<keyword evidence="2" id="KW-0460">Magnesium</keyword>
<dbReference type="Pfam" id="PF03492">
    <property type="entry name" value="Methyltransf_7"/>
    <property type="match status" value="1"/>
</dbReference>
<gene>
    <name evidence="3" type="ORF">DLAC_00558</name>
</gene>
<dbReference type="InterPro" id="IPR005299">
    <property type="entry name" value="MeTrfase_7"/>
</dbReference>
<organism evidence="3 4">
    <name type="scientific">Tieghemostelium lacteum</name>
    <name type="common">Slime mold</name>
    <name type="synonym">Dictyostelium lacteum</name>
    <dbReference type="NCBI Taxonomy" id="361077"/>
    <lineage>
        <taxon>Eukaryota</taxon>
        <taxon>Amoebozoa</taxon>
        <taxon>Evosea</taxon>
        <taxon>Eumycetozoa</taxon>
        <taxon>Dictyostelia</taxon>
        <taxon>Dictyosteliales</taxon>
        <taxon>Raperosteliaceae</taxon>
        <taxon>Tieghemostelium</taxon>
    </lineage>
</organism>
<keyword evidence="4" id="KW-1185">Reference proteome</keyword>
<evidence type="ECO:0000313" key="3">
    <source>
        <dbReference type="EMBL" id="KYR03066.1"/>
    </source>
</evidence>
<dbReference type="GO" id="GO:0008168">
    <property type="term" value="F:methyltransferase activity"/>
    <property type="evidence" value="ECO:0007669"/>
    <property type="project" value="InterPro"/>
</dbReference>
<dbReference type="Gene3D" id="1.10.1200.270">
    <property type="entry name" value="Methyltransferase, alpha-helical capping domain"/>
    <property type="match status" value="1"/>
</dbReference>
<dbReference type="Proteomes" id="UP000076078">
    <property type="component" value="Unassembled WGS sequence"/>
</dbReference>
<evidence type="ECO:0000256" key="1">
    <source>
        <dbReference type="ARBA" id="ARBA00022723"/>
    </source>
</evidence>
<evidence type="ECO:0000256" key="2">
    <source>
        <dbReference type="ARBA" id="ARBA00022842"/>
    </source>
</evidence>
<dbReference type="Gene3D" id="3.40.50.150">
    <property type="entry name" value="Vaccinia Virus protein VP39"/>
    <property type="match status" value="1"/>
</dbReference>
<dbReference type="GO" id="GO:0046872">
    <property type="term" value="F:metal ion binding"/>
    <property type="evidence" value="ECO:0007669"/>
    <property type="project" value="UniProtKB-KW"/>
</dbReference>
<dbReference type="OMA" id="SWAIQWL"/>
<dbReference type="OrthoDB" id="1523883at2759"/>
<proteinExistence type="predicted"/>
<dbReference type="PANTHER" id="PTHR31009">
    <property type="entry name" value="S-ADENOSYL-L-METHIONINE:CARBOXYL METHYLTRANSFERASE FAMILY PROTEIN"/>
    <property type="match status" value="1"/>
</dbReference>
<sequence length="344" mass="39800">MNSTYNDNSKPQLNVFNKNQELIKNSIDLYIQNLLGNKERYGSIRILDVGSAQGRNSNSVLSLLIPKILSEVSDQNQFIEVFHNDLEVNNWTLLFMELKNNSNYKHLSDSIYTYGVGKSFYEQVVPSQSIHYSFMMNCAHWAKSTSNFNPPHDSMLVMDKNDIMLQEDRRSDLYSNLYHRSQELVTGGVLVANFLSFENENFGDFSRLMKLVFMDLVRDGVDTELTIEDIHNLYLPVYLFEQDDLLSTISRIPSFQLKSIQHNQTECTLQPLIKSHGVEFFAKCFSNFLISVAEATLKAAIKGDQQRKDKIFQEYLNRFTNHIKNNPTLYKSTISSYFVILEKI</sequence>
<evidence type="ECO:0008006" key="5">
    <source>
        <dbReference type="Google" id="ProtNLM"/>
    </source>
</evidence>
<reference evidence="3 4" key="1">
    <citation type="submission" date="2015-12" db="EMBL/GenBank/DDBJ databases">
        <title>Dictyostelia acquired genes for synthesis and detection of signals that induce cell-type specialization by lateral gene transfer from prokaryotes.</title>
        <authorList>
            <person name="Gloeckner G."/>
            <person name="Schaap P."/>
        </authorList>
    </citation>
    <scope>NUCLEOTIDE SEQUENCE [LARGE SCALE GENOMIC DNA]</scope>
    <source>
        <strain evidence="3 4">TK</strain>
    </source>
</reference>
<dbReference type="EMBL" id="LODT01000001">
    <property type="protein sequence ID" value="KYR03066.1"/>
    <property type="molecule type" value="Genomic_DNA"/>
</dbReference>
<name>A0A152AA17_TIELA</name>
<comment type="caution">
    <text evidence="3">The sequence shown here is derived from an EMBL/GenBank/DDBJ whole genome shotgun (WGS) entry which is preliminary data.</text>
</comment>
<dbReference type="SUPFAM" id="SSF53335">
    <property type="entry name" value="S-adenosyl-L-methionine-dependent methyltransferases"/>
    <property type="match status" value="1"/>
</dbReference>
<evidence type="ECO:0000313" key="4">
    <source>
        <dbReference type="Proteomes" id="UP000076078"/>
    </source>
</evidence>
<dbReference type="STRING" id="361077.A0A152AA17"/>
<dbReference type="AlphaFoldDB" id="A0A152AA17"/>
<dbReference type="InParanoid" id="A0A152AA17"/>
<protein>
    <recommendedName>
        <fullName evidence="5">SAM dependent carboxyl methyltransferase</fullName>
    </recommendedName>
</protein>
<keyword evidence="1" id="KW-0479">Metal-binding</keyword>
<dbReference type="InterPro" id="IPR042086">
    <property type="entry name" value="MeTrfase_capping"/>
</dbReference>
<accession>A0A152AA17</accession>
<dbReference type="InterPro" id="IPR029063">
    <property type="entry name" value="SAM-dependent_MTases_sf"/>
</dbReference>